<proteinExistence type="predicted"/>
<dbReference type="Proteomes" id="UP000306416">
    <property type="component" value="Unassembled WGS sequence"/>
</dbReference>
<dbReference type="CDD" id="cd05483">
    <property type="entry name" value="retropepsin_like_bacteria"/>
    <property type="match status" value="1"/>
</dbReference>
<dbReference type="Pfam" id="PF13650">
    <property type="entry name" value="Asp_protease_2"/>
    <property type="match status" value="1"/>
</dbReference>
<dbReference type="InterPro" id="IPR034122">
    <property type="entry name" value="Retropepsin-like_bacterial"/>
</dbReference>
<dbReference type="SUPFAM" id="SSF50630">
    <property type="entry name" value="Acid proteases"/>
    <property type="match status" value="1"/>
</dbReference>
<name>A0A4S1CLA1_9BACT</name>
<comment type="caution">
    <text evidence="2">The sequence shown here is derived from an EMBL/GenBank/DDBJ whole genome shotgun (WGS) entry which is preliminary data.</text>
</comment>
<dbReference type="InterPro" id="IPR021109">
    <property type="entry name" value="Peptidase_aspartic_dom_sf"/>
</dbReference>
<keyword evidence="3" id="KW-1185">Reference proteome</keyword>
<dbReference type="RefSeq" id="WP_135868875.1">
    <property type="nucleotide sequence ID" value="NZ_SRSC01000001.1"/>
</dbReference>
<evidence type="ECO:0000313" key="3">
    <source>
        <dbReference type="Proteomes" id="UP000306416"/>
    </source>
</evidence>
<sequence length="344" mass="36484">MDIEHLCAGIKERVALEMREGGGAASRQELLLAALADIGNVVLPELGKALEPNERRRVQTAVLELLGVVAMPVARAGDQRGVEVLKSLAAECPDPLIEKRLSAYAKELSGKAVASQERRHAKASKFVGVALTLGLVSAGGYLFLPEATPPTTRTAVAQAEVPQENVQRQGQGGAQGAGPSQAGVQEADGGKRSAVEAAAPRAEKQSMGAVTALTGEGITRVRVVDNQVLVPVMVRQGGATIRLELVLDTGATRTALHETVATRLPLDLLSARTALAELADGRMVRSRIVKVEALTVGPNTHGPMEVELISYGGASGVHDGLLGMDFLRRHRYQIDMEHETIRWF</sequence>
<feature type="region of interest" description="Disordered" evidence="1">
    <location>
        <begin position="153"/>
        <end position="206"/>
    </location>
</feature>
<evidence type="ECO:0000313" key="2">
    <source>
        <dbReference type="EMBL" id="TGU74548.1"/>
    </source>
</evidence>
<accession>A0A4S1CLA1</accession>
<reference evidence="2 3" key="1">
    <citation type="submission" date="2019-04" db="EMBL/GenBank/DDBJ databases">
        <title>Geobacter oryzae sp. nov., ferric-reducing bacteria isolated from paddy soil.</title>
        <authorList>
            <person name="Xu Z."/>
            <person name="Masuda Y."/>
            <person name="Itoh H."/>
            <person name="Senoo K."/>
        </authorList>
    </citation>
    <scope>NUCLEOTIDE SEQUENCE [LARGE SCALE GENOMIC DNA]</scope>
    <source>
        <strain evidence="2 3">Red111</strain>
    </source>
</reference>
<dbReference type="EMBL" id="SRSC01000001">
    <property type="protein sequence ID" value="TGU74548.1"/>
    <property type="molecule type" value="Genomic_DNA"/>
</dbReference>
<evidence type="ECO:0000256" key="1">
    <source>
        <dbReference type="SAM" id="MobiDB-lite"/>
    </source>
</evidence>
<gene>
    <name evidence="2" type="ORF">E4633_03540</name>
</gene>
<dbReference type="AlphaFoldDB" id="A0A4S1CLA1"/>
<organism evidence="2 3">
    <name type="scientific">Geomonas terrae</name>
    <dbReference type="NCBI Taxonomy" id="2562681"/>
    <lineage>
        <taxon>Bacteria</taxon>
        <taxon>Pseudomonadati</taxon>
        <taxon>Thermodesulfobacteriota</taxon>
        <taxon>Desulfuromonadia</taxon>
        <taxon>Geobacterales</taxon>
        <taxon>Geobacteraceae</taxon>
        <taxon>Geomonas</taxon>
    </lineage>
</organism>
<protein>
    <submittedName>
        <fullName evidence="2">Peptidase</fullName>
    </submittedName>
</protein>
<dbReference type="Gene3D" id="2.40.70.10">
    <property type="entry name" value="Acid Proteases"/>
    <property type="match status" value="1"/>
</dbReference>